<dbReference type="InterPro" id="IPR032312">
    <property type="entry name" value="LacZ_4"/>
</dbReference>
<dbReference type="Pfam" id="PF02836">
    <property type="entry name" value="Glyco_hydro_2_C"/>
    <property type="match status" value="1"/>
</dbReference>
<dbReference type="InterPro" id="IPR006103">
    <property type="entry name" value="Glyco_hydro_2_cat"/>
</dbReference>
<dbReference type="Gene3D" id="2.70.98.10">
    <property type="match status" value="1"/>
</dbReference>
<dbReference type="InterPro" id="IPR014718">
    <property type="entry name" value="GH-type_carb-bd"/>
</dbReference>
<evidence type="ECO:0000256" key="4">
    <source>
        <dbReference type="ARBA" id="ARBA00013303"/>
    </source>
</evidence>
<dbReference type="EMBL" id="LOHS01000156">
    <property type="protein sequence ID" value="OAH10175.1"/>
    <property type="molecule type" value="Genomic_DNA"/>
</dbReference>
<dbReference type="InterPro" id="IPR023232">
    <property type="entry name" value="Glyco_hydro_2_AS"/>
</dbReference>
<dbReference type="GO" id="GO:0009341">
    <property type="term" value="C:beta-galactosidase complex"/>
    <property type="evidence" value="ECO:0007669"/>
    <property type="project" value="InterPro"/>
</dbReference>
<dbReference type="Proteomes" id="UP000077381">
    <property type="component" value="Unassembled WGS sequence"/>
</dbReference>
<name>A0A177HGZ9_9ACTN</name>
<evidence type="ECO:0000256" key="6">
    <source>
        <dbReference type="ARBA" id="ARBA00023295"/>
    </source>
</evidence>
<comment type="similarity">
    <text evidence="2">Belongs to the glycosyl hydrolase 2 family.</text>
</comment>
<dbReference type="PROSITE" id="PS00719">
    <property type="entry name" value="GLYCOSYL_HYDROL_F2_1"/>
    <property type="match status" value="1"/>
</dbReference>
<evidence type="ECO:0000256" key="7">
    <source>
        <dbReference type="ARBA" id="ARBA00032230"/>
    </source>
</evidence>
<dbReference type="GO" id="GO:0005990">
    <property type="term" value="P:lactose catabolic process"/>
    <property type="evidence" value="ECO:0007669"/>
    <property type="project" value="TreeGrafter"/>
</dbReference>
<dbReference type="InterPro" id="IPR006104">
    <property type="entry name" value="Glyco_hydro_2_N"/>
</dbReference>
<comment type="caution">
    <text evidence="10">The sequence shown here is derived from an EMBL/GenBank/DDBJ whole genome shotgun (WGS) entry which is preliminary data.</text>
</comment>
<dbReference type="SUPFAM" id="SSF49303">
    <property type="entry name" value="beta-Galactosidase/glucuronidase domain"/>
    <property type="match status" value="2"/>
</dbReference>
<sequence>MTPHTPTSRRLVSFSPGEGRLTPRASARSDVRTIDLDGGWRFRLSPSVREMTEGFQESGFDDSVWDHVRVPGMWQMEGLRDENGDLLDAGRGRFGLPAYTNVVYPFPVDPPHPPEDNPTGEYRREFVLDSVAPGARWVLRFEGVDSHFTVWLNGTELGWATGSRLPAEFDATEALRAGRNVLAVRVHQFSAGSYLEDQDMWWLSGIFRSVHLIERPAGAIGDHFVHADFDHRTGEGLLVVECDVPAVVDIPELGITDLPAGEPHRIAHVEPWTAETPRLYAATLRSEGETLTLTVGFRTVRIVDGTITVNGSPIRFRGVNRHEWHPETGRTLDLETMRADVVLMKKHNINAVRTSHYPPDSRFLDLCDEYGLWVIDECDLETHGFGPLGWKNNPSADDRWRDAFLDRVQRMVERDKNHPSVVMWSLGNEAGEGDNLRAMAEWTRRRDPDRLIHYEGDYDSPYVDVYSRMYASPDEVALIGMHAEPRTADAGVDSHRRRLPFILCEYAHAMGNGPGGLSEYEEVFDRYPRLHGGFVWEWIDHGILQKTTEGPNAGRPFYAYGGDFGEVVHDGNFIADGLVFPDRTPSPGLVEYKAVIAPVRMRLEHASNRLILRIRNGFDFLDTSVLAFDWRLEADGVPLADGVLDMPPVPARASHEVVLDETVTTAPQADGEQVLTVRAVLAKDYGGVPAGHEIAFTQLILTTPEEPRRGSVALRPQRTTGGWTLGEATFNALGALVQLGDLALVSPRLDLWRAPTDNDRGGNGQARVWRELGLHRLVHRTVGCAVDGERLVVDTVSRAAGQDGGIQGRWTWTAYDSDALELKLDLTPVGQLDTGLGDPRHGAGPQRSATLPKLGIRLGLPGGAASLDWYGYGPGESYRDSRWAARLGRFHATVEELQTPYVRPQENGNRSGVREAEIRWADGQVLHLSAPTSLDLSLRPWTAEAMDAARHAGDLVLDGTLWLTLDLAHHGLGSASCGPDALPQHRLHPHSATLTVRLRTGDAEGGRASAVRN</sequence>
<keyword evidence="6 10" id="KW-0326">Glycosidase</keyword>
<keyword evidence="11" id="KW-1185">Reference proteome</keyword>
<dbReference type="InterPro" id="IPR050347">
    <property type="entry name" value="Bact_Beta-galactosidase"/>
</dbReference>
<evidence type="ECO:0000256" key="5">
    <source>
        <dbReference type="ARBA" id="ARBA00022801"/>
    </source>
</evidence>
<evidence type="ECO:0000256" key="3">
    <source>
        <dbReference type="ARBA" id="ARBA00012756"/>
    </source>
</evidence>
<gene>
    <name evidence="10" type="primary">lacZ_5</name>
    <name evidence="10" type="ORF">STSP_64310</name>
</gene>
<evidence type="ECO:0000256" key="1">
    <source>
        <dbReference type="ARBA" id="ARBA00001412"/>
    </source>
</evidence>
<dbReference type="Pfam" id="PF02837">
    <property type="entry name" value="Glyco_hydro_2_N"/>
    <property type="match status" value="1"/>
</dbReference>
<evidence type="ECO:0000313" key="10">
    <source>
        <dbReference type="EMBL" id="OAH10175.1"/>
    </source>
</evidence>
<accession>A0A177HGZ9</accession>
<dbReference type="Pfam" id="PF02929">
    <property type="entry name" value="Bgal_small_N"/>
    <property type="match status" value="1"/>
</dbReference>
<comment type="catalytic activity">
    <reaction evidence="1">
        <text>Hydrolysis of terminal non-reducing beta-D-galactose residues in beta-D-galactosides.</text>
        <dbReference type="EC" id="3.2.1.23"/>
    </reaction>
</comment>
<dbReference type="InterPro" id="IPR006101">
    <property type="entry name" value="Glyco_hydro_2"/>
</dbReference>
<dbReference type="SUPFAM" id="SSF74650">
    <property type="entry name" value="Galactose mutarotase-like"/>
    <property type="match status" value="1"/>
</dbReference>
<proteinExistence type="inferred from homology"/>
<dbReference type="SMART" id="SM01038">
    <property type="entry name" value="Bgal_small_N"/>
    <property type="match status" value="1"/>
</dbReference>
<dbReference type="EC" id="3.2.1.23" evidence="3"/>
<reference evidence="10 11" key="1">
    <citation type="submission" date="2015-12" db="EMBL/GenBank/DDBJ databases">
        <title>Genome sequence of Streptomyces sp. G25.</title>
        <authorList>
            <person name="Poehlein A."/>
            <person name="Roettig A."/>
            <person name="Hiessl S."/>
            <person name="Hauschild P."/>
            <person name="Schauer J."/>
            <person name="Madkour M.H."/>
            <person name="Al-Ansari A.M."/>
            <person name="Almakishah N.H."/>
            <person name="Steinbuechel A."/>
            <person name="Daniel R."/>
        </authorList>
    </citation>
    <scope>NUCLEOTIDE SEQUENCE [LARGE SCALE GENOMIC DNA]</scope>
    <source>
        <strain evidence="11">G25(2015)</strain>
    </source>
</reference>
<dbReference type="PATRIC" id="fig|1716141.3.peg.6776"/>
<dbReference type="InterPro" id="IPR017853">
    <property type="entry name" value="GH"/>
</dbReference>
<dbReference type="PRINTS" id="PR00132">
    <property type="entry name" value="GLHYDRLASE2"/>
</dbReference>
<dbReference type="OrthoDB" id="9762066at2"/>
<dbReference type="InterPro" id="IPR023230">
    <property type="entry name" value="Glyco_hydro_2_CS"/>
</dbReference>
<dbReference type="InterPro" id="IPR008979">
    <property type="entry name" value="Galactose-bd-like_sf"/>
</dbReference>
<dbReference type="Gene3D" id="2.60.40.10">
    <property type="entry name" value="Immunoglobulins"/>
    <property type="match status" value="2"/>
</dbReference>
<dbReference type="AlphaFoldDB" id="A0A177HGZ9"/>
<dbReference type="InterPro" id="IPR004199">
    <property type="entry name" value="B-gal_small/dom_5"/>
</dbReference>
<organism evidence="10 11">
    <name type="scientific">Streptomyces jeddahensis</name>
    <dbReference type="NCBI Taxonomy" id="1716141"/>
    <lineage>
        <taxon>Bacteria</taxon>
        <taxon>Bacillati</taxon>
        <taxon>Actinomycetota</taxon>
        <taxon>Actinomycetes</taxon>
        <taxon>Kitasatosporales</taxon>
        <taxon>Streptomycetaceae</taxon>
        <taxon>Streptomyces</taxon>
    </lineage>
</organism>
<feature type="compositionally biased region" description="Polar residues" evidence="8">
    <location>
        <begin position="1"/>
        <end position="10"/>
    </location>
</feature>
<dbReference type="GO" id="GO:0004565">
    <property type="term" value="F:beta-galactosidase activity"/>
    <property type="evidence" value="ECO:0007669"/>
    <property type="project" value="UniProtKB-EC"/>
</dbReference>
<dbReference type="RefSeq" id="WP_078067655.1">
    <property type="nucleotide sequence ID" value="NZ_LOHS01000156.1"/>
</dbReference>
<dbReference type="InterPro" id="IPR011013">
    <property type="entry name" value="Gal_mutarotase_sf_dom"/>
</dbReference>
<evidence type="ECO:0000256" key="2">
    <source>
        <dbReference type="ARBA" id="ARBA00007401"/>
    </source>
</evidence>
<dbReference type="PANTHER" id="PTHR46323">
    <property type="entry name" value="BETA-GALACTOSIDASE"/>
    <property type="match status" value="1"/>
</dbReference>
<keyword evidence="5 10" id="KW-0378">Hydrolase</keyword>
<evidence type="ECO:0000313" key="11">
    <source>
        <dbReference type="Proteomes" id="UP000077381"/>
    </source>
</evidence>
<dbReference type="STRING" id="1716141.STSP_64310"/>
<feature type="domain" description="Beta galactosidase small chain/" evidence="9">
    <location>
        <begin position="724"/>
        <end position="999"/>
    </location>
</feature>
<dbReference type="Pfam" id="PF16353">
    <property type="entry name" value="LacZ_4"/>
    <property type="match status" value="1"/>
</dbReference>
<dbReference type="InterPro" id="IPR013783">
    <property type="entry name" value="Ig-like_fold"/>
</dbReference>
<feature type="region of interest" description="Disordered" evidence="8">
    <location>
        <begin position="1"/>
        <end position="26"/>
    </location>
</feature>
<dbReference type="PROSITE" id="PS00608">
    <property type="entry name" value="GLYCOSYL_HYDROL_F2_2"/>
    <property type="match status" value="1"/>
</dbReference>
<dbReference type="Gene3D" id="2.60.120.260">
    <property type="entry name" value="Galactose-binding domain-like"/>
    <property type="match status" value="1"/>
</dbReference>
<dbReference type="InterPro" id="IPR036156">
    <property type="entry name" value="Beta-gal/glucu_dom_sf"/>
</dbReference>
<dbReference type="PANTHER" id="PTHR46323:SF2">
    <property type="entry name" value="BETA-GALACTOSIDASE"/>
    <property type="match status" value="1"/>
</dbReference>
<protein>
    <recommendedName>
        <fullName evidence="4">Beta-galactosidase</fullName>
        <ecNumber evidence="3">3.2.1.23</ecNumber>
    </recommendedName>
    <alternativeName>
        <fullName evidence="7">Lactase</fullName>
    </alternativeName>
</protein>
<evidence type="ECO:0000259" key="9">
    <source>
        <dbReference type="SMART" id="SM01038"/>
    </source>
</evidence>
<dbReference type="Gene3D" id="3.20.20.80">
    <property type="entry name" value="Glycosidases"/>
    <property type="match status" value="1"/>
</dbReference>
<dbReference type="GO" id="GO:0030246">
    <property type="term" value="F:carbohydrate binding"/>
    <property type="evidence" value="ECO:0007669"/>
    <property type="project" value="InterPro"/>
</dbReference>
<evidence type="ECO:0000256" key="8">
    <source>
        <dbReference type="SAM" id="MobiDB-lite"/>
    </source>
</evidence>
<dbReference type="SUPFAM" id="SSF51445">
    <property type="entry name" value="(Trans)glycosidases"/>
    <property type="match status" value="1"/>
</dbReference>
<dbReference type="SUPFAM" id="SSF49785">
    <property type="entry name" value="Galactose-binding domain-like"/>
    <property type="match status" value="1"/>
</dbReference>